<gene>
    <name evidence="2" type="primary">AlNc14C38G3297</name>
    <name evidence="2" type="ORF">ALNC14_037810</name>
</gene>
<dbReference type="HOGENOM" id="CLU_2138150_0_0_1"/>
<name>F0W926_9STRA</name>
<sequence length="113" mass="12805">MRPHAAPSTVSSDARESHTFFVVSISFFKKFTTQLSSISMLIMLPSPRMRQFTINATMACVFFPFLFVSQQLLFYSVVTVTPCSAARSRDLCGRRGYRRLIGMVGGEKRNRIL</sequence>
<feature type="transmembrane region" description="Helical" evidence="1">
    <location>
        <begin position="56"/>
        <end position="78"/>
    </location>
</feature>
<keyword evidence="1" id="KW-0472">Membrane</keyword>
<dbReference type="AlphaFoldDB" id="F0W926"/>
<evidence type="ECO:0000256" key="1">
    <source>
        <dbReference type="SAM" id="Phobius"/>
    </source>
</evidence>
<proteinExistence type="predicted"/>
<keyword evidence="1" id="KW-1133">Transmembrane helix</keyword>
<accession>F0W926</accession>
<reference evidence="2" key="1">
    <citation type="journal article" date="2011" name="PLoS Biol.">
        <title>Gene gain and loss during evolution of obligate parasitism in the white rust pathogen of Arabidopsis thaliana.</title>
        <authorList>
            <person name="Kemen E."/>
            <person name="Gardiner A."/>
            <person name="Schultz-Larsen T."/>
            <person name="Kemen A.C."/>
            <person name="Balmuth A.L."/>
            <person name="Robert-Seilaniantz A."/>
            <person name="Bailey K."/>
            <person name="Holub E."/>
            <person name="Studholme D.J."/>
            <person name="Maclean D."/>
            <person name="Jones J.D."/>
        </authorList>
    </citation>
    <scope>NUCLEOTIDE SEQUENCE</scope>
</reference>
<reference evidence="2" key="2">
    <citation type="submission" date="2011-02" db="EMBL/GenBank/DDBJ databases">
        <authorList>
            <person name="MacLean D."/>
        </authorList>
    </citation>
    <scope>NUCLEOTIDE SEQUENCE</scope>
</reference>
<evidence type="ECO:0000313" key="2">
    <source>
        <dbReference type="EMBL" id="CCA17638.1"/>
    </source>
</evidence>
<protein>
    <submittedName>
        <fullName evidence="2">AlNc14C38G3297 protein</fullName>
    </submittedName>
</protein>
<organism evidence="2">
    <name type="scientific">Albugo laibachii Nc14</name>
    <dbReference type="NCBI Taxonomy" id="890382"/>
    <lineage>
        <taxon>Eukaryota</taxon>
        <taxon>Sar</taxon>
        <taxon>Stramenopiles</taxon>
        <taxon>Oomycota</taxon>
        <taxon>Peronosporomycetes</taxon>
        <taxon>Albuginales</taxon>
        <taxon>Albuginaceae</taxon>
        <taxon>Albugo</taxon>
    </lineage>
</organism>
<dbReference type="EMBL" id="FR824083">
    <property type="protein sequence ID" value="CCA17638.1"/>
    <property type="molecule type" value="Genomic_DNA"/>
</dbReference>
<keyword evidence="1" id="KW-0812">Transmembrane</keyword>